<dbReference type="Proteomes" id="UP001431209">
    <property type="component" value="Unassembled WGS sequence"/>
</dbReference>
<evidence type="ECO:0000256" key="1">
    <source>
        <dbReference type="ARBA" id="ARBA00022605"/>
    </source>
</evidence>
<accession>A0AAW2ZNP3</accession>
<gene>
    <name evidence="5" type="ORF">AKO1_009615</name>
</gene>
<dbReference type="EMBL" id="JAOPGA020001721">
    <property type="protein sequence ID" value="KAL0490801.1"/>
    <property type="molecule type" value="Genomic_DNA"/>
</dbReference>
<dbReference type="InterPro" id="IPR001962">
    <property type="entry name" value="Asn_synthase"/>
</dbReference>
<dbReference type="PANTHER" id="PTHR45937">
    <property type="entry name" value="ASPARAGINE SYNTHETASE DOMAIN-CONTAINING PROTEIN 1"/>
    <property type="match status" value="1"/>
</dbReference>
<dbReference type="Pfam" id="PF13537">
    <property type="entry name" value="GATase_7"/>
    <property type="match status" value="1"/>
</dbReference>
<dbReference type="GO" id="GO:0006529">
    <property type="term" value="P:asparagine biosynthetic process"/>
    <property type="evidence" value="ECO:0007669"/>
    <property type="project" value="UniProtKB-KW"/>
</dbReference>
<comment type="caution">
    <text evidence="5">The sequence shown here is derived from an EMBL/GenBank/DDBJ whole genome shotgun (WGS) entry which is preliminary data.</text>
</comment>
<proteinExistence type="predicted"/>
<dbReference type="AlphaFoldDB" id="A0AAW2ZNP3"/>
<feature type="domain" description="Glutamine amidotransferase type-2" evidence="4">
    <location>
        <begin position="2"/>
        <end position="207"/>
    </location>
</feature>
<dbReference type="GO" id="GO:0004066">
    <property type="term" value="F:asparagine synthase (glutamine-hydrolyzing) activity"/>
    <property type="evidence" value="ECO:0007669"/>
    <property type="project" value="InterPro"/>
</dbReference>
<organism evidence="5 6">
    <name type="scientific">Acrasis kona</name>
    <dbReference type="NCBI Taxonomy" id="1008807"/>
    <lineage>
        <taxon>Eukaryota</taxon>
        <taxon>Discoba</taxon>
        <taxon>Heterolobosea</taxon>
        <taxon>Tetramitia</taxon>
        <taxon>Eutetramitia</taxon>
        <taxon>Acrasidae</taxon>
        <taxon>Acrasis</taxon>
    </lineage>
</organism>
<sequence>MCGIGLYVTGLKDDFQQISPTNKNITPNTEGNIQNIANVITPRGPDGTHHVQEHIDGSNVTLFGSLLALRGLPTPQPLVDQSKNHVLCWNGEVFGDEQIYQQIKNRLSGANDTAFLMDQLSQYDTVEQSLNLFSKVEGPFSFIYLNRQNYLLFGRDIMGRRSLLYSLQSNSYFALSSTACALHCSDSLEVTVWEEIPNNGIYHLDLSQSQHQMQLHPWENLFSSNSVEWPLKKRLPEHIAPPDDYVRNDVVYDDLVSKFTDLLLQSTRKRVVDVYNHGELTRVGVLFSGGIDSVIITALAHVALNDEQSDQQQHIDLLNVSFGNDSKQMSNAADRKQAIQAFEELKSLYPSRCFNLVLIDVTNGELASNKQNIERLIYPRSTVLDFNIGAALWFASTGVGRLYGDDSNQKYVSTAKVLLCGIGSDEQLAGYGRHRTSFMRKQKHDWSALNDELDVDVGRLWIRNLGRDDRLISSHGKESRNPFLDEDFMRFCRNQPLWYLTDLRREAHGDKMILRDAADRMGLKITSKFVKRAIQFGSNIAKVSHKKQDGDCKINIELF</sequence>
<dbReference type="SUPFAM" id="SSF56235">
    <property type="entry name" value="N-terminal nucleophile aminohydrolases (Ntn hydrolases)"/>
    <property type="match status" value="1"/>
</dbReference>
<keyword evidence="3" id="KW-0315">Glutamine amidotransferase</keyword>
<evidence type="ECO:0000313" key="6">
    <source>
        <dbReference type="Proteomes" id="UP001431209"/>
    </source>
</evidence>
<evidence type="ECO:0000259" key="4">
    <source>
        <dbReference type="PROSITE" id="PS51278"/>
    </source>
</evidence>
<protein>
    <submittedName>
        <fullName evidence="5">Asparagine synthetase domain-containing protein</fullName>
    </submittedName>
</protein>
<evidence type="ECO:0000256" key="3">
    <source>
        <dbReference type="ARBA" id="ARBA00022962"/>
    </source>
</evidence>
<reference evidence="5 6" key="1">
    <citation type="submission" date="2024-03" db="EMBL/GenBank/DDBJ databases">
        <title>The Acrasis kona genome and developmental transcriptomes reveal deep origins of eukaryotic multicellular pathways.</title>
        <authorList>
            <person name="Sheikh S."/>
            <person name="Fu C.-J."/>
            <person name="Brown M.W."/>
            <person name="Baldauf S.L."/>
        </authorList>
    </citation>
    <scope>NUCLEOTIDE SEQUENCE [LARGE SCALE GENOMIC DNA]</scope>
    <source>
        <strain evidence="5 6">ATCC MYA-3509</strain>
    </source>
</reference>
<dbReference type="PROSITE" id="PS51278">
    <property type="entry name" value="GATASE_TYPE_2"/>
    <property type="match status" value="1"/>
</dbReference>
<dbReference type="CDD" id="cd01991">
    <property type="entry name" value="Asn_synthase_B_C"/>
    <property type="match status" value="1"/>
</dbReference>
<keyword evidence="2" id="KW-0061">Asparagine biosynthesis</keyword>
<dbReference type="InterPro" id="IPR051857">
    <property type="entry name" value="Asn_synthetase_domain"/>
</dbReference>
<keyword evidence="1" id="KW-0028">Amino-acid biosynthesis</keyword>
<dbReference type="InterPro" id="IPR017932">
    <property type="entry name" value="GATase_2_dom"/>
</dbReference>
<evidence type="ECO:0000256" key="2">
    <source>
        <dbReference type="ARBA" id="ARBA00022888"/>
    </source>
</evidence>
<dbReference type="InterPro" id="IPR014729">
    <property type="entry name" value="Rossmann-like_a/b/a_fold"/>
</dbReference>
<dbReference type="Pfam" id="PF00733">
    <property type="entry name" value="Asn_synthase"/>
    <property type="match status" value="1"/>
</dbReference>
<name>A0AAW2ZNP3_9EUKA</name>
<evidence type="ECO:0000313" key="5">
    <source>
        <dbReference type="EMBL" id="KAL0490801.1"/>
    </source>
</evidence>
<dbReference type="InterPro" id="IPR029055">
    <property type="entry name" value="Ntn_hydrolases_N"/>
</dbReference>
<dbReference type="SUPFAM" id="SSF52402">
    <property type="entry name" value="Adenine nucleotide alpha hydrolases-like"/>
    <property type="match status" value="1"/>
</dbReference>
<dbReference type="Gene3D" id="3.40.50.620">
    <property type="entry name" value="HUPs"/>
    <property type="match status" value="1"/>
</dbReference>
<dbReference type="Gene3D" id="3.60.20.10">
    <property type="entry name" value="Glutamine Phosphoribosylpyrophosphate, subunit 1, domain 1"/>
    <property type="match status" value="1"/>
</dbReference>
<keyword evidence="6" id="KW-1185">Reference proteome</keyword>
<dbReference type="PANTHER" id="PTHR45937:SF1">
    <property type="entry name" value="ASPARAGINE SYNTHETASE DOMAIN-CONTAINING PROTEIN 1"/>
    <property type="match status" value="1"/>
</dbReference>